<dbReference type="PANTHER" id="PTHR11731">
    <property type="entry name" value="PROTEASE FAMILY S9B,C DIPEPTIDYL-PEPTIDASE IV-RELATED"/>
    <property type="match status" value="1"/>
</dbReference>
<evidence type="ECO:0000259" key="15">
    <source>
        <dbReference type="Pfam" id="PF00930"/>
    </source>
</evidence>
<dbReference type="Gene3D" id="2.140.10.30">
    <property type="entry name" value="Dipeptidylpeptidase IV, N-terminal domain"/>
    <property type="match status" value="1"/>
</dbReference>
<dbReference type="InterPro" id="IPR029058">
    <property type="entry name" value="AB_hydrolase_fold"/>
</dbReference>
<dbReference type="RefSeq" id="XP_022458628.1">
    <property type="nucleotide sequence ID" value="XM_022602866.1"/>
</dbReference>
<keyword evidence="6 13" id="KW-0812">Transmembrane</keyword>
<keyword evidence="9" id="KW-0735">Signal-anchor</keyword>
<dbReference type="FunFam" id="3.40.50.1820:FF:000003">
    <property type="entry name" value="Dipeptidyl peptidase 4"/>
    <property type="match status" value="1"/>
</dbReference>
<keyword evidence="8" id="KW-0720">Serine protease</keyword>
<organism evidence="16 17">
    <name type="scientific">Kuraishia capsulata CBS 1993</name>
    <dbReference type="NCBI Taxonomy" id="1382522"/>
    <lineage>
        <taxon>Eukaryota</taxon>
        <taxon>Fungi</taxon>
        <taxon>Dikarya</taxon>
        <taxon>Ascomycota</taxon>
        <taxon>Saccharomycotina</taxon>
        <taxon>Pichiomycetes</taxon>
        <taxon>Pichiales</taxon>
        <taxon>Pichiaceae</taxon>
        <taxon>Kuraishia</taxon>
    </lineage>
</organism>
<dbReference type="GO" id="GO:0006508">
    <property type="term" value="P:proteolysis"/>
    <property type="evidence" value="ECO:0007669"/>
    <property type="project" value="UniProtKB-KW"/>
</dbReference>
<dbReference type="Proteomes" id="UP000019384">
    <property type="component" value="Unassembled WGS sequence"/>
</dbReference>
<dbReference type="GO" id="GO:0004252">
    <property type="term" value="F:serine-type endopeptidase activity"/>
    <property type="evidence" value="ECO:0007669"/>
    <property type="project" value="InterPro"/>
</dbReference>
<dbReference type="Gene3D" id="3.40.50.1820">
    <property type="entry name" value="alpha/beta hydrolase"/>
    <property type="match status" value="1"/>
</dbReference>
<dbReference type="GO" id="GO:0008239">
    <property type="term" value="F:dipeptidyl-peptidase activity"/>
    <property type="evidence" value="ECO:0007669"/>
    <property type="project" value="EnsemblFungi"/>
</dbReference>
<keyword evidence="4" id="KW-0926">Vacuole</keyword>
<keyword evidence="10 13" id="KW-1133">Transmembrane helix</keyword>
<keyword evidence="17" id="KW-1185">Reference proteome</keyword>
<dbReference type="PROSITE" id="PS00708">
    <property type="entry name" value="PRO_ENDOPEP_SER"/>
    <property type="match status" value="1"/>
</dbReference>
<evidence type="ECO:0000256" key="8">
    <source>
        <dbReference type="ARBA" id="ARBA00022825"/>
    </source>
</evidence>
<evidence type="ECO:0000256" key="10">
    <source>
        <dbReference type="ARBA" id="ARBA00022989"/>
    </source>
</evidence>
<dbReference type="Pfam" id="PF00326">
    <property type="entry name" value="Peptidase_S9"/>
    <property type="match status" value="1"/>
</dbReference>
<dbReference type="HOGENOM" id="CLU_006105_0_1_1"/>
<accession>W6MK00</accession>
<reference evidence="16" key="2">
    <citation type="submission" date="2014-02" db="EMBL/GenBank/DDBJ databases">
        <title>Complete DNA sequence of /Kuraishia capsulata/ illustrates novel genomic features among budding yeasts (/Saccharomycotina/).</title>
        <authorList>
            <person name="Morales L."/>
            <person name="Noel B."/>
            <person name="Porcel B."/>
            <person name="Marcet-Houben M."/>
            <person name="Hullo M-F."/>
            <person name="Sacerdot C."/>
            <person name="Tekaia F."/>
            <person name="Leh-Louis V."/>
            <person name="Despons L."/>
            <person name="Khanna V."/>
            <person name="Aury J-M."/>
            <person name="Barbe V."/>
            <person name="Couloux A."/>
            <person name="Labadie K."/>
            <person name="Pelletier E."/>
            <person name="Souciet J-L."/>
            <person name="Boekhout T."/>
            <person name="Gabaldon T."/>
            <person name="Wincker P."/>
            <person name="Dujon B."/>
        </authorList>
    </citation>
    <scope>NUCLEOTIDE SEQUENCE</scope>
    <source>
        <strain evidence="16">CBS 1993</strain>
    </source>
</reference>
<keyword evidence="5" id="KW-0645">Protease</keyword>
<keyword evidence="3" id="KW-0031">Aminopeptidase</keyword>
<keyword evidence="12" id="KW-0325">Glycoprotein</keyword>
<sequence>MGSPELELHTRTGFHGWKLVSLVLVALVYGSALLVSSVDALLKTHRDLKTFQHLPAFDTSNIRGQQAITPVQFLGGNGKIPLTFNAARNGTFSPVSRTIQWIQSPDSLTNDSGTFVVSDTSSYVVKSISDPSYSQTIFEGSHVTYNNEQYKIEDIIASDNLKFALIVSDKKHNWRHSFFANYWIYNVEDRSVQPLYDPSPELNSKIALASWAPNSDKVAFVLENNVYFKDVSDFYHPKLTQVTFDGGAQIFYGKPDWVYEEEVFESDSAMWWSPNGSYLAILRSNDTEVPVFPIPYFVQSEDQAYPDLREIKYPKAGFPNPKVDVIVYDFAEGQVRKLDGSDAFYNDPEVSNDDRLITEIMWVGDDKFLARVTNRESDLLKIFIVNAEKMVSKLTRSEKSNGSWFEITHSTLYVPANEEHGRPYDGYIDTIDVDGYDHLAYYSPATATKPTILTSGEWEVVSAPSSFDHLTNTVFFIATKKSSVERHLYSVDLHGEKFENLTDVSREGWYDVSFSSGSRFVLLNYEGPEIPHQKLLDLKTGSEQLLESNQKLANTLTLYDVPTVRYGTVDLSSEDEDPILANYVETLPLNFDETKEYPVLFFVYGGPGSQLVQKQFGISFSASIAAEIGAVVVTVDGRGTGFKGSKYRSVVRDQLGHYETIDQIAAAKIWKQKSYIDPSRVAIWGWSYGGFMTLKTLERDAGETFKYGMSVAPVTDWRFYDSIYTERYMHTPQQNPNYSTSSVVNVKNIAKSKRFLLMHGSGDDNVHFQNSLKFLDLLDQASIENYDVHVFPDSDHSISYHNAHVIVYDKLFLWIKQAFEGDYDDVITFGPFDAEINLYG</sequence>
<gene>
    <name evidence="16" type="ORF">KUCA_T00002599001</name>
</gene>
<comment type="similarity">
    <text evidence="2">Belongs to the peptidase S9B family.</text>
</comment>
<dbReference type="SUPFAM" id="SSF82171">
    <property type="entry name" value="DPP6 N-terminal domain-like"/>
    <property type="match status" value="1"/>
</dbReference>
<dbReference type="SUPFAM" id="SSF53474">
    <property type="entry name" value="alpha/beta-Hydrolases"/>
    <property type="match status" value="1"/>
</dbReference>
<evidence type="ECO:0000313" key="16">
    <source>
        <dbReference type="EMBL" id="CDK26626.1"/>
    </source>
</evidence>
<dbReference type="STRING" id="1382522.W6MK00"/>
<dbReference type="PANTHER" id="PTHR11731:SF200">
    <property type="entry name" value="DIPEPTIDYL PEPTIDASE 10, ISOFORM B"/>
    <property type="match status" value="1"/>
</dbReference>
<dbReference type="OrthoDB" id="16520at2759"/>
<dbReference type="InterPro" id="IPR002469">
    <property type="entry name" value="Peptidase_S9B_N"/>
</dbReference>
<protein>
    <recommendedName>
        <fullName evidence="18">Dipeptidyl-peptidase IV</fullName>
    </recommendedName>
</protein>
<feature type="domain" description="Dipeptidylpeptidase IV N-terminal" evidence="15">
    <location>
        <begin position="158"/>
        <end position="531"/>
    </location>
</feature>
<dbReference type="EMBL" id="HG793127">
    <property type="protein sequence ID" value="CDK26626.1"/>
    <property type="molecule type" value="Genomic_DNA"/>
</dbReference>
<evidence type="ECO:0000256" key="11">
    <source>
        <dbReference type="ARBA" id="ARBA00023136"/>
    </source>
</evidence>
<evidence type="ECO:0000256" key="3">
    <source>
        <dbReference type="ARBA" id="ARBA00022438"/>
    </source>
</evidence>
<proteinExistence type="inferred from homology"/>
<evidence type="ECO:0000256" key="4">
    <source>
        <dbReference type="ARBA" id="ARBA00022554"/>
    </source>
</evidence>
<evidence type="ECO:0000313" key="17">
    <source>
        <dbReference type="Proteomes" id="UP000019384"/>
    </source>
</evidence>
<dbReference type="InterPro" id="IPR050278">
    <property type="entry name" value="Serine_Prot_S9B/DPPIV"/>
</dbReference>
<evidence type="ECO:0008006" key="18">
    <source>
        <dbReference type="Google" id="ProtNLM"/>
    </source>
</evidence>
<evidence type="ECO:0000259" key="14">
    <source>
        <dbReference type="Pfam" id="PF00326"/>
    </source>
</evidence>
<evidence type="ECO:0000256" key="6">
    <source>
        <dbReference type="ARBA" id="ARBA00022692"/>
    </source>
</evidence>
<evidence type="ECO:0000256" key="2">
    <source>
        <dbReference type="ARBA" id="ARBA00006150"/>
    </source>
</evidence>
<feature type="domain" description="Peptidase S9 prolyl oligopeptidase catalytic" evidence="14">
    <location>
        <begin position="619"/>
        <end position="820"/>
    </location>
</feature>
<keyword evidence="11 13" id="KW-0472">Membrane</keyword>
<evidence type="ECO:0000256" key="13">
    <source>
        <dbReference type="SAM" id="Phobius"/>
    </source>
</evidence>
<evidence type="ECO:0000256" key="12">
    <source>
        <dbReference type="ARBA" id="ARBA00023180"/>
    </source>
</evidence>
<dbReference type="GeneID" id="34520016"/>
<evidence type="ECO:0000256" key="7">
    <source>
        <dbReference type="ARBA" id="ARBA00022801"/>
    </source>
</evidence>
<dbReference type="GO" id="GO:0000329">
    <property type="term" value="C:fungal-type vacuole membrane"/>
    <property type="evidence" value="ECO:0007669"/>
    <property type="project" value="EnsemblFungi"/>
</dbReference>
<dbReference type="GO" id="GO:0004177">
    <property type="term" value="F:aminopeptidase activity"/>
    <property type="evidence" value="ECO:0007669"/>
    <property type="project" value="UniProtKB-KW"/>
</dbReference>
<comment type="subcellular location">
    <subcellularLocation>
        <location evidence="1">Vacuole membrane</location>
        <topology evidence="1">Single-pass type II membrane protein</topology>
    </subcellularLocation>
</comment>
<reference evidence="16" key="1">
    <citation type="submission" date="2013-12" db="EMBL/GenBank/DDBJ databases">
        <authorList>
            <person name="Genoscope - CEA"/>
        </authorList>
    </citation>
    <scope>NUCLEOTIDE SEQUENCE</scope>
    <source>
        <strain evidence="16">CBS 1993</strain>
    </source>
</reference>
<feature type="transmembrane region" description="Helical" evidence="13">
    <location>
        <begin position="20"/>
        <end position="42"/>
    </location>
</feature>
<keyword evidence="7" id="KW-0378">Hydrolase</keyword>
<evidence type="ECO:0000256" key="1">
    <source>
        <dbReference type="ARBA" id="ARBA00004576"/>
    </source>
</evidence>
<dbReference type="Pfam" id="PF00930">
    <property type="entry name" value="DPPIV_N"/>
    <property type="match status" value="1"/>
</dbReference>
<dbReference type="InterPro" id="IPR001375">
    <property type="entry name" value="Peptidase_S9_cat"/>
</dbReference>
<dbReference type="AlphaFoldDB" id="W6MK00"/>
<dbReference type="InterPro" id="IPR002471">
    <property type="entry name" value="Pept_S9_AS"/>
</dbReference>
<dbReference type="GO" id="GO:0005886">
    <property type="term" value="C:plasma membrane"/>
    <property type="evidence" value="ECO:0007669"/>
    <property type="project" value="TreeGrafter"/>
</dbReference>
<evidence type="ECO:0000256" key="9">
    <source>
        <dbReference type="ARBA" id="ARBA00022968"/>
    </source>
</evidence>
<name>W6MK00_9ASCO</name>
<evidence type="ECO:0000256" key="5">
    <source>
        <dbReference type="ARBA" id="ARBA00022670"/>
    </source>
</evidence>